<evidence type="ECO:0000256" key="1">
    <source>
        <dbReference type="SAM" id="Coils"/>
    </source>
</evidence>
<proteinExistence type="predicted"/>
<dbReference type="OrthoDB" id="15218at2"/>
<keyword evidence="6" id="KW-1185">Reference proteome</keyword>
<feature type="transmembrane region" description="Helical" evidence="3">
    <location>
        <begin position="48"/>
        <end position="70"/>
    </location>
</feature>
<keyword evidence="3" id="KW-0812">Transmembrane</keyword>
<feature type="transmembrane region" description="Helical" evidence="3">
    <location>
        <begin position="16"/>
        <end position="36"/>
    </location>
</feature>
<reference evidence="5 6" key="1">
    <citation type="submission" date="2017-10" db="EMBL/GenBank/DDBJ databases">
        <title>The draft genome sequence of Lewinella nigricans NBRC 102662.</title>
        <authorList>
            <person name="Wang K."/>
        </authorList>
    </citation>
    <scope>NUCLEOTIDE SEQUENCE [LARGE SCALE GENOMIC DNA]</scope>
    <source>
        <strain evidence="5 6">NBRC 102662</strain>
    </source>
</reference>
<evidence type="ECO:0000256" key="2">
    <source>
        <dbReference type="SAM" id="MobiDB-lite"/>
    </source>
</evidence>
<evidence type="ECO:0000313" key="5">
    <source>
        <dbReference type="EMBL" id="PHN01681.1"/>
    </source>
</evidence>
<dbReference type="Proteomes" id="UP000223913">
    <property type="component" value="Unassembled WGS sequence"/>
</dbReference>
<dbReference type="PANTHER" id="PTHR34978:SF3">
    <property type="entry name" value="SLR0241 PROTEIN"/>
    <property type="match status" value="1"/>
</dbReference>
<dbReference type="Gene3D" id="3.30.2010.10">
    <property type="entry name" value="Metalloproteases ('zincins'), catalytic domain"/>
    <property type="match status" value="1"/>
</dbReference>
<gene>
    <name evidence="5" type="ORF">CRP01_35625</name>
</gene>
<dbReference type="RefSeq" id="WP_099154866.1">
    <property type="nucleotide sequence ID" value="NZ_PDUD01000050.1"/>
</dbReference>
<dbReference type="Pfam" id="PF05569">
    <property type="entry name" value="Peptidase_M56"/>
    <property type="match status" value="1"/>
</dbReference>
<organism evidence="5 6">
    <name type="scientific">Flavilitoribacter nigricans (strain ATCC 23147 / DSM 23189 / NBRC 102662 / NCIMB 1420 / SS-2)</name>
    <name type="common">Lewinella nigricans</name>
    <dbReference type="NCBI Taxonomy" id="1122177"/>
    <lineage>
        <taxon>Bacteria</taxon>
        <taxon>Pseudomonadati</taxon>
        <taxon>Bacteroidota</taxon>
        <taxon>Saprospiria</taxon>
        <taxon>Saprospirales</taxon>
        <taxon>Lewinellaceae</taxon>
        <taxon>Flavilitoribacter</taxon>
    </lineage>
</organism>
<evidence type="ECO:0000259" key="4">
    <source>
        <dbReference type="Pfam" id="PF05569"/>
    </source>
</evidence>
<dbReference type="PANTHER" id="PTHR34978">
    <property type="entry name" value="POSSIBLE SENSOR-TRANSDUCER PROTEIN BLAR"/>
    <property type="match status" value="1"/>
</dbReference>
<feature type="domain" description="Peptidase M56" evidence="4">
    <location>
        <begin position="109"/>
        <end position="260"/>
    </location>
</feature>
<protein>
    <recommendedName>
        <fullName evidence="4">Peptidase M56 domain-containing protein</fullName>
    </recommendedName>
</protein>
<comment type="caution">
    <text evidence="5">The sequence shown here is derived from an EMBL/GenBank/DDBJ whole genome shotgun (WGS) entry which is preliminary data.</text>
</comment>
<dbReference type="InterPro" id="IPR052173">
    <property type="entry name" value="Beta-lactam_resp_regulator"/>
</dbReference>
<feature type="region of interest" description="Disordered" evidence="2">
    <location>
        <begin position="637"/>
        <end position="657"/>
    </location>
</feature>
<keyword evidence="3" id="KW-1133">Transmembrane helix</keyword>
<feature type="coiled-coil region" evidence="1">
    <location>
        <begin position="434"/>
        <end position="513"/>
    </location>
</feature>
<dbReference type="EMBL" id="PDUD01000050">
    <property type="protein sequence ID" value="PHN01681.1"/>
    <property type="molecule type" value="Genomic_DNA"/>
</dbReference>
<dbReference type="AlphaFoldDB" id="A0A2D0MZI1"/>
<dbReference type="CDD" id="cd07341">
    <property type="entry name" value="M56_BlaR1_MecR1_like"/>
    <property type="match status" value="1"/>
</dbReference>
<feature type="compositionally biased region" description="Basic and acidic residues" evidence="2">
    <location>
        <begin position="640"/>
        <end position="657"/>
    </location>
</feature>
<accession>A0A2D0MZI1</accession>
<keyword evidence="3" id="KW-0472">Membrane</keyword>
<evidence type="ECO:0000256" key="3">
    <source>
        <dbReference type="SAM" id="Phobius"/>
    </source>
</evidence>
<name>A0A2D0MZI1_FLAN2</name>
<keyword evidence="1" id="KW-0175">Coiled coil</keyword>
<sequence length="657" mass="75217">MFNQILPDALVQAGGWTILHSLWQGAIITLLLAFMLGKTRQHSPALRYQMSVGALLLLLGSVICTFYIYYEPASASNVIADGKGAGPGTFFLNESAPQLPAESGYLGKLFPILLQVWLVGVALMAIRMLGELAYLQRLRSVNTQPVSNSWSEKLNSLKWQMGILQPVEMRESLRVSGPMLVGWFKPVILLPVGMLSGLSPQQVECVLAHELAHVRRMDYLVNLIQSAVEVLLFFNPAVWWISAQIREEREHCCDELAVNITGDRLTLVKTLAQLEEWRMQGGQLGLAFNGRPQGILGRVQRLLGGESSVRIIGKGLWSLLFFCMATGLLAFRNSEEVTEPGNYWENIGIENLDPVERLDVRQTLPKIADVQQKPTKKVEPATAAVLAQATNPVSNIVAALPGAAQLKKLETAALRALPTQTLALLRSFRDTIPDEKYREQMRKLQLEMEKLQQEMMSSQEMQRIQELTKKYEVEMQAMQEKLMKEQGGYEKLMQEQQKVMQEVEKRHQELMQSEGFQKMQAEMERMSGDFSRMAEEMQRKFENNPEMLEHKMDSLSNIFDEKHEAFEKQYEAAFEALEKEMEAYENSPERKALEEQMDAMSEEMEKLMEARFEPMEVEMEKLQESLEKRFEEQMEALEEQMEKLEKSRHNRQNRKEE</sequence>
<dbReference type="InterPro" id="IPR008756">
    <property type="entry name" value="Peptidase_M56"/>
</dbReference>
<evidence type="ECO:0000313" key="6">
    <source>
        <dbReference type="Proteomes" id="UP000223913"/>
    </source>
</evidence>
<feature type="transmembrane region" description="Helical" evidence="3">
    <location>
        <begin position="219"/>
        <end position="241"/>
    </location>
</feature>
<feature type="transmembrane region" description="Helical" evidence="3">
    <location>
        <begin position="109"/>
        <end position="130"/>
    </location>
</feature>